<dbReference type="EMBL" id="JANAKD010000055">
    <property type="protein sequence ID" value="KAJ3498360.1"/>
    <property type="molecule type" value="Genomic_DNA"/>
</dbReference>
<name>A0ACC1R6E5_9HYPO</name>
<reference evidence="1" key="1">
    <citation type="submission" date="2022-07" db="EMBL/GenBank/DDBJ databases">
        <title>Genome Sequence of Lecanicillium saksenae.</title>
        <authorList>
            <person name="Buettner E."/>
        </authorList>
    </citation>
    <scope>NUCLEOTIDE SEQUENCE</scope>
    <source>
        <strain evidence="1">VT-O1</strain>
    </source>
</reference>
<organism evidence="1 2">
    <name type="scientific">Lecanicillium saksenae</name>
    <dbReference type="NCBI Taxonomy" id="468837"/>
    <lineage>
        <taxon>Eukaryota</taxon>
        <taxon>Fungi</taxon>
        <taxon>Dikarya</taxon>
        <taxon>Ascomycota</taxon>
        <taxon>Pezizomycotina</taxon>
        <taxon>Sordariomycetes</taxon>
        <taxon>Hypocreomycetidae</taxon>
        <taxon>Hypocreales</taxon>
        <taxon>Cordycipitaceae</taxon>
        <taxon>Lecanicillium</taxon>
    </lineage>
</organism>
<accession>A0ACC1R6E5</accession>
<gene>
    <name evidence="1" type="ORF">NLG97_g1194</name>
</gene>
<dbReference type="Proteomes" id="UP001148737">
    <property type="component" value="Unassembled WGS sequence"/>
</dbReference>
<comment type="caution">
    <text evidence="1">The sequence shown here is derived from an EMBL/GenBank/DDBJ whole genome shotgun (WGS) entry which is preliminary data.</text>
</comment>
<evidence type="ECO:0000313" key="1">
    <source>
        <dbReference type="EMBL" id="KAJ3498360.1"/>
    </source>
</evidence>
<protein>
    <submittedName>
        <fullName evidence="1">Uncharacterized protein</fullName>
    </submittedName>
</protein>
<evidence type="ECO:0000313" key="2">
    <source>
        <dbReference type="Proteomes" id="UP001148737"/>
    </source>
</evidence>
<keyword evidence="2" id="KW-1185">Reference proteome</keyword>
<proteinExistence type="predicted"/>
<sequence>MPVINSRATSKTERDADVNTCAGSQPSANPLGTPQETAETTQNRLAQRRNSFATHVKSGEIPDSDEDTEDDDDDEEFRVNVDANDGVHEVMTSPHAGPAASQADTRLASTPGETHEALQAPHCNIAKSSMPSQKRKLSTGAAAEIHEGKQKRLKHYSVTSSFSGSPVEIEDPDDENQSVDCQLSDTAEAIE</sequence>